<gene>
    <name evidence="1" type="ORF">ERS007739_02394</name>
</gene>
<dbReference type="Proteomes" id="UP000039021">
    <property type="component" value="Unassembled WGS sequence"/>
</dbReference>
<proteinExistence type="predicted"/>
<dbReference type="EMBL" id="CSBK01001088">
    <property type="protein sequence ID" value="COY29697.1"/>
    <property type="molecule type" value="Genomic_DNA"/>
</dbReference>
<name>A0A916LC45_MYCTX</name>
<accession>A0A916LC45</accession>
<evidence type="ECO:0000313" key="1">
    <source>
        <dbReference type="EMBL" id="COY29697.1"/>
    </source>
</evidence>
<evidence type="ECO:0000313" key="2">
    <source>
        <dbReference type="Proteomes" id="UP000039021"/>
    </source>
</evidence>
<sequence length="43" mass="4267">MVTAFQARGSSGCKGSKIGFCLQSFLLPSPAAATMTASLSTAA</sequence>
<comment type="caution">
    <text evidence="1">The sequence shown here is derived from an EMBL/GenBank/DDBJ whole genome shotgun (WGS) entry which is preliminary data.</text>
</comment>
<organism evidence="1 2">
    <name type="scientific">Mycobacterium tuberculosis</name>
    <dbReference type="NCBI Taxonomy" id="1773"/>
    <lineage>
        <taxon>Bacteria</taxon>
        <taxon>Bacillati</taxon>
        <taxon>Actinomycetota</taxon>
        <taxon>Actinomycetes</taxon>
        <taxon>Mycobacteriales</taxon>
        <taxon>Mycobacteriaceae</taxon>
        <taxon>Mycobacterium</taxon>
        <taxon>Mycobacterium tuberculosis complex</taxon>
    </lineage>
</organism>
<protein>
    <submittedName>
        <fullName evidence="1">Uncharacterized protein</fullName>
    </submittedName>
</protein>
<dbReference type="AlphaFoldDB" id="A0A916LC45"/>
<reference evidence="2" key="1">
    <citation type="submission" date="2015-03" db="EMBL/GenBank/DDBJ databases">
        <authorList>
            <consortium name="Pathogen Informatics"/>
        </authorList>
    </citation>
    <scope>NUCLEOTIDE SEQUENCE [LARGE SCALE GENOMIC DNA]</scope>
    <source>
        <strain evidence="2">N09902308</strain>
    </source>
</reference>